<dbReference type="AlphaFoldDB" id="A0A6A6ZBE9"/>
<proteinExistence type="predicted"/>
<organism evidence="3 4">
    <name type="scientific">Ophiobolus disseminans</name>
    <dbReference type="NCBI Taxonomy" id="1469910"/>
    <lineage>
        <taxon>Eukaryota</taxon>
        <taxon>Fungi</taxon>
        <taxon>Dikarya</taxon>
        <taxon>Ascomycota</taxon>
        <taxon>Pezizomycotina</taxon>
        <taxon>Dothideomycetes</taxon>
        <taxon>Pleosporomycetidae</taxon>
        <taxon>Pleosporales</taxon>
        <taxon>Pleosporineae</taxon>
        <taxon>Phaeosphaeriaceae</taxon>
        <taxon>Ophiobolus</taxon>
    </lineage>
</organism>
<name>A0A6A6ZBE9_9PLEO</name>
<dbReference type="OrthoDB" id="10600435at2759"/>
<sequence>MATNNSDHVSKFLIIEDLEILWILLSIASIFGFVFLASYLYAVIRNIWLRRRPQPQPAPPFDFGNDWVDPINQHGTELQPPQTALLRRHSDRYPAAPRYEEFHKDASLPHGAKTEQRGGYLNSTQLFSFNPLRLRSLPPNYTSISTICYIEQAHIHITMPVRFKWREYRDRVRRLKTKYLYKHGGPPEPSKDADLYFDWRRLREKPKQDHHNVHPGNEVYGKGDLE</sequence>
<dbReference type="EMBL" id="MU006252">
    <property type="protein sequence ID" value="KAF2818431.1"/>
    <property type="molecule type" value="Genomic_DNA"/>
</dbReference>
<evidence type="ECO:0000313" key="3">
    <source>
        <dbReference type="EMBL" id="KAF2818431.1"/>
    </source>
</evidence>
<evidence type="ECO:0000313" key="4">
    <source>
        <dbReference type="Proteomes" id="UP000799424"/>
    </source>
</evidence>
<dbReference type="Proteomes" id="UP000799424">
    <property type="component" value="Unassembled WGS sequence"/>
</dbReference>
<reference evidence="3" key="1">
    <citation type="journal article" date="2020" name="Stud. Mycol.">
        <title>101 Dothideomycetes genomes: a test case for predicting lifestyles and emergence of pathogens.</title>
        <authorList>
            <person name="Haridas S."/>
            <person name="Albert R."/>
            <person name="Binder M."/>
            <person name="Bloem J."/>
            <person name="Labutti K."/>
            <person name="Salamov A."/>
            <person name="Andreopoulos B."/>
            <person name="Baker S."/>
            <person name="Barry K."/>
            <person name="Bills G."/>
            <person name="Bluhm B."/>
            <person name="Cannon C."/>
            <person name="Castanera R."/>
            <person name="Culley D."/>
            <person name="Daum C."/>
            <person name="Ezra D."/>
            <person name="Gonzalez J."/>
            <person name="Henrissat B."/>
            <person name="Kuo A."/>
            <person name="Liang C."/>
            <person name="Lipzen A."/>
            <person name="Lutzoni F."/>
            <person name="Magnuson J."/>
            <person name="Mondo S."/>
            <person name="Nolan M."/>
            <person name="Ohm R."/>
            <person name="Pangilinan J."/>
            <person name="Park H.-J."/>
            <person name="Ramirez L."/>
            <person name="Alfaro M."/>
            <person name="Sun H."/>
            <person name="Tritt A."/>
            <person name="Yoshinaga Y."/>
            <person name="Zwiers L.-H."/>
            <person name="Turgeon B."/>
            <person name="Goodwin S."/>
            <person name="Spatafora J."/>
            <person name="Crous P."/>
            <person name="Grigoriev I."/>
        </authorList>
    </citation>
    <scope>NUCLEOTIDE SEQUENCE</scope>
    <source>
        <strain evidence="3">CBS 113818</strain>
    </source>
</reference>
<keyword evidence="2" id="KW-0472">Membrane</keyword>
<evidence type="ECO:0000256" key="1">
    <source>
        <dbReference type="SAM" id="MobiDB-lite"/>
    </source>
</evidence>
<keyword evidence="2" id="KW-1133">Transmembrane helix</keyword>
<protein>
    <submittedName>
        <fullName evidence="3">Uncharacterized protein</fullName>
    </submittedName>
</protein>
<feature type="region of interest" description="Disordered" evidence="1">
    <location>
        <begin position="206"/>
        <end position="226"/>
    </location>
</feature>
<accession>A0A6A6ZBE9</accession>
<feature type="transmembrane region" description="Helical" evidence="2">
    <location>
        <begin position="20"/>
        <end position="44"/>
    </location>
</feature>
<evidence type="ECO:0000256" key="2">
    <source>
        <dbReference type="SAM" id="Phobius"/>
    </source>
</evidence>
<keyword evidence="4" id="KW-1185">Reference proteome</keyword>
<keyword evidence="2" id="KW-0812">Transmembrane</keyword>
<gene>
    <name evidence="3" type="ORF">CC86DRAFT_413941</name>
</gene>